<evidence type="ECO:0000313" key="1">
    <source>
        <dbReference type="EMBL" id="SOC44256.1"/>
    </source>
</evidence>
<keyword evidence="2" id="KW-1185">Reference proteome</keyword>
<protein>
    <recommendedName>
        <fullName evidence="3">Flavoprotein</fullName>
    </recommendedName>
</protein>
<dbReference type="Proteomes" id="UP000219252">
    <property type="component" value="Unassembled WGS sequence"/>
</dbReference>
<dbReference type="OrthoDB" id="2454203at2"/>
<accession>A0A285UU77</accession>
<name>A0A285UU77_9BACL</name>
<dbReference type="RefSeq" id="WP_097151065.1">
    <property type="nucleotide sequence ID" value="NZ_OBQC01000019.1"/>
</dbReference>
<evidence type="ECO:0008006" key="3">
    <source>
        <dbReference type="Google" id="ProtNLM"/>
    </source>
</evidence>
<gene>
    <name evidence="1" type="ORF">SAMN05877842_11964</name>
</gene>
<reference evidence="2" key="1">
    <citation type="submission" date="2017-08" db="EMBL/GenBank/DDBJ databases">
        <authorList>
            <person name="Varghese N."/>
            <person name="Submissions S."/>
        </authorList>
    </citation>
    <scope>NUCLEOTIDE SEQUENCE [LARGE SCALE GENOMIC DNA]</scope>
    <source>
        <strain evidence="2">JC23</strain>
    </source>
</reference>
<dbReference type="EMBL" id="OBQC01000019">
    <property type="protein sequence ID" value="SOC44256.1"/>
    <property type="molecule type" value="Genomic_DNA"/>
</dbReference>
<organism evidence="1 2">
    <name type="scientific">Ureibacillus acetophenoni</name>
    <dbReference type="NCBI Taxonomy" id="614649"/>
    <lineage>
        <taxon>Bacteria</taxon>
        <taxon>Bacillati</taxon>
        <taxon>Bacillota</taxon>
        <taxon>Bacilli</taxon>
        <taxon>Bacillales</taxon>
        <taxon>Caryophanaceae</taxon>
        <taxon>Ureibacillus</taxon>
    </lineage>
</organism>
<evidence type="ECO:0000313" key="2">
    <source>
        <dbReference type="Proteomes" id="UP000219252"/>
    </source>
</evidence>
<sequence>MNNTFPKFLNSYLDAWRNSSLIDLKNFISEDYKAREVTGGEIDDFGYKESILGWEQGFNFAREHNAEWKINVHATIPLREDETMVILSATLVIKEKHIETTNLFIQTFKKSDDSWKLLRSYIEAGVRSISTNSIFYN</sequence>
<proteinExistence type="predicted"/>
<dbReference type="AlphaFoldDB" id="A0A285UU77"/>